<gene>
    <name evidence="3" type="ORF">H9697_05910</name>
</gene>
<dbReference type="Proteomes" id="UP000823902">
    <property type="component" value="Unassembled WGS sequence"/>
</dbReference>
<dbReference type="InterPro" id="IPR050345">
    <property type="entry name" value="Aliph_Amidase/BUP"/>
</dbReference>
<keyword evidence="1 3" id="KW-0378">Hydrolase</keyword>
<comment type="caution">
    <text evidence="3">The sequence shown here is derived from an EMBL/GenBank/DDBJ whole genome shotgun (WGS) entry which is preliminary data.</text>
</comment>
<dbReference type="AlphaFoldDB" id="A0A9D2Q7S2"/>
<name>A0A9D2Q7S2_9FIRM</name>
<protein>
    <submittedName>
        <fullName evidence="3">Carbon-nitrogen hydrolase family protein</fullName>
    </submittedName>
</protein>
<evidence type="ECO:0000313" key="4">
    <source>
        <dbReference type="Proteomes" id="UP000823902"/>
    </source>
</evidence>
<dbReference type="SUPFAM" id="SSF56317">
    <property type="entry name" value="Carbon-nitrogen hydrolase"/>
    <property type="match status" value="1"/>
</dbReference>
<dbReference type="EMBL" id="DWVY01000028">
    <property type="protein sequence ID" value="HJC74467.1"/>
    <property type="molecule type" value="Genomic_DNA"/>
</dbReference>
<accession>A0A9D2Q7S2</accession>
<reference evidence="3" key="2">
    <citation type="submission" date="2021-04" db="EMBL/GenBank/DDBJ databases">
        <authorList>
            <person name="Gilroy R."/>
        </authorList>
    </citation>
    <scope>NUCLEOTIDE SEQUENCE</scope>
    <source>
        <strain evidence="3">CHK196-7946</strain>
    </source>
</reference>
<proteinExistence type="predicted"/>
<dbReference type="Pfam" id="PF00795">
    <property type="entry name" value="CN_hydrolase"/>
    <property type="match status" value="1"/>
</dbReference>
<dbReference type="InterPro" id="IPR003010">
    <property type="entry name" value="C-N_Hydrolase"/>
</dbReference>
<reference evidence="3" key="1">
    <citation type="journal article" date="2021" name="PeerJ">
        <title>Extensive microbial diversity within the chicken gut microbiome revealed by metagenomics and culture.</title>
        <authorList>
            <person name="Gilroy R."/>
            <person name="Ravi A."/>
            <person name="Getino M."/>
            <person name="Pursley I."/>
            <person name="Horton D.L."/>
            <person name="Alikhan N.F."/>
            <person name="Baker D."/>
            <person name="Gharbi K."/>
            <person name="Hall N."/>
            <person name="Watson M."/>
            <person name="Adriaenssens E.M."/>
            <person name="Foster-Nyarko E."/>
            <person name="Jarju S."/>
            <person name="Secka A."/>
            <person name="Antonio M."/>
            <person name="Oren A."/>
            <person name="Chaudhuri R.R."/>
            <person name="La Ragione R."/>
            <person name="Hildebrand F."/>
            <person name="Pallen M.J."/>
        </authorList>
    </citation>
    <scope>NUCLEOTIDE SEQUENCE</scope>
    <source>
        <strain evidence="3">CHK196-7946</strain>
    </source>
</reference>
<dbReference type="CDD" id="cd07197">
    <property type="entry name" value="nitrilase"/>
    <property type="match status" value="1"/>
</dbReference>
<sequence>MDGLKIALLQISPCGSLEKNLEKGIQCCRQAKEMGADIALFPEMWSCGYDICSRSAYEWTKDAVPADSVFAERFRVLAGELDMAIGITLLEKYGGGVRNTMILYDRHGEKKLTYAKVHTCDFSAERYLTPGEAFYVTDLDTARGTVRVGSMICYDREFPESARILMLKGAELILVPNACPMEINRLSQLRARAYENMLAVATCNYPENVPDCNGRSTVFDGVAYLPDMEGSRDMCILEAGCGEGIYIAELDLEQLRDYRKSEVHGNAYRHPQRYEILTETKVEEPFIREDSRR</sequence>
<feature type="domain" description="CN hydrolase" evidence="2">
    <location>
        <begin position="2"/>
        <end position="252"/>
    </location>
</feature>
<evidence type="ECO:0000313" key="3">
    <source>
        <dbReference type="EMBL" id="HJC74467.1"/>
    </source>
</evidence>
<dbReference type="PANTHER" id="PTHR43674:SF16">
    <property type="entry name" value="CARBON-NITROGEN FAMILY, PUTATIVE (AFU_ORTHOLOGUE AFUA_5G02350)-RELATED"/>
    <property type="match status" value="1"/>
</dbReference>
<evidence type="ECO:0000256" key="1">
    <source>
        <dbReference type="ARBA" id="ARBA00022801"/>
    </source>
</evidence>
<organism evidence="3 4">
    <name type="scientific">Candidatus Mediterraneibacter faecavium</name>
    <dbReference type="NCBI Taxonomy" id="2838668"/>
    <lineage>
        <taxon>Bacteria</taxon>
        <taxon>Bacillati</taxon>
        <taxon>Bacillota</taxon>
        <taxon>Clostridia</taxon>
        <taxon>Lachnospirales</taxon>
        <taxon>Lachnospiraceae</taxon>
        <taxon>Mediterraneibacter</taxon>
    </lineage>
</organism>
<dbReference type="PROSITE" id="PS50263">
    <property type="entry name" value="CN_HYDROLASE"/>
    <property type="match status" value="1"/>
</dbReference>
<dbReference type="Gene3D" id="3.60.110.10">
    <property type="entry name" value="Carbon-nitrogen hydrolase"/>
    <property type="match status" value="1"/>
</dbReference>
<dbReference type="PANTHER" id="PTHR43674">
    <property type="entry name" value="NITRILASE C965.09-RELATED"/>
    <property type="match status" value="1"/>
</dbReference>
<dbReference type="InterPro" id="IPR036526">
    <property type="entry name" value="C-N_Hydrolase_sf"/>
</dbReference>
<evidence type="ECO:0000259" key="2">
    <source>
        <dbReference type="PROSITE" id="PS50263"/>
    </source>
</evidence>
<dbReference type="GO" id="GO:0016811">
    <property type="term" value="F:hydrolase activity, acting on carbon-nitrogen (but not peptide) bonds, in linear amides"/>
    <property type="evidence" value="ECO:0007669"/>
    <property type="project" value="TreeGrafter"/>
</dbReference>